<dbReference type="SUPFAM" id="SSF51905">
    <property type="entry name" value="FAD/NAD(P)-binding domain"/>
    <property type="match status" value="1"/>
</dbReference>
<dbReference type="AlphaFoldDB" id="A0A4T0VMS8"/>
<keyword evidence="8" id="KW-0503">Monooxygenase</keyword>
<feature type="domain" description="FAD-binding" evidence="7">
    <location>
        <begin position="12"/>
        <end position="360"/>
    </location>
</feature>
<dbReference type="PANTHER" id="PTHR46720">
    <property type="entry name" value="HYDROXYLASE, PUTATIVE (AFU_ORTHOLOGUE AFUA_3G01460)-RELATED"/>
    <property type="match status" value="1"/>
</dbReference>
<dbReference type="Gene3D" id="3.50.50.60">
    <property type="entry name" value="FAD/NAD(P)-binding domain"/>
    <property type="match status" value="1"/>
</dbReference>
<protein>
    <submittedName>
        <fullName evidence="8">FAD-dependent monooxygenase tropB</fullName>
    </submittedName>
</protein>
<name>A0A4T0VMS8_9PEZI</name>
<dbReference type="PANTHER" id="PTHR46720:SF3">
    <property type="entry name" value="FAD-BINDING DOMAIN-CONTAINING PROTEIN-RELATED"/>
    <property type="match status" value="1"/>
</dbReference>
<dbReference type="InterPro" id="IPR051104">
    <property type="entry name" value="FAD_monoxygenase"/>
</dbReference>
<feature type="transmembrane region" description="Helical" evidence="6">
    <location>
        <begin position="12"/>
        <end position="29"/>
    </location>
</feature>
<evidence type="ECO:0000313" key="8">
    <source>
        <dbReference type="EMBL" id="TIC93700.1"/>
    </source>
</evidence>
<evidence type="ECO:0000256" key="3">
    <source>
        <dbReference type="ARBA" id="ARBA00022630"/>
    </source>
</evidence>
<evidence type="ECO:0000256" key="5">
    <source>
        <dbReference type="ARBA" id="ARBA00023002"/>
    </source>
</evidence>
<dbReference type="GO" id="GO:0004497">
    <property type="term" value="F:monooxygenase activity"/>
    <property type="evidence" value="ECO:0007669"/>
    <property type="project" value="UniProtKB-KW"/>
</dbReference>
<dbReference type="Pfam" id="PF01494">
    <property type="entry name" value="FAD_binding_3"/>
    <property type="match status" value="1"/>
</dbReference>
<sequence length="450" mass="49994">MEPVTQDAAPLSVAIVGGGIVGFILAAGLHKRNIKVQIYEQSRGPREIGAGVAFTGAAQKCMRMMDPAILEALYGSGSMPLSDCGGHDFLRWLDGYTQPNKDEPYYEIPLCALDAGPRGFEGVRRDMLLESLVKLLPSEAVSWKKRLVAIEEAEPGAKLTLKFADGHVAHADAVIGCDGIKSRVRELILGEGNPASYPHFAHKVAYRCLLPYDACHKILGDWKGRNFHMHIGPNAHIIHYPVANQTLMNFVAFVSDDSEWSDWQQMVGTGSRKDVEKAFTGWNQTVSDLVALLPDDMIKWALFDSWDYPAPYYNKGRIVLAGDAAHASSPHHGTGASCGIEDALSLSVLLDQVAKTVARDGVSARHEALETAFDVFDKTRRTRTQWLVNSSRRVIDLFHQEDWAVPEKRVKAETCFEELKDRSFKLWHFDPENMVKTTIEEYTKRVGATK</sequence>
<keyword evidence="6" id="KW-1133">Transmembrane helix</keyword>
<evidence type="ECO:0000259" key="7">
    <source>
        <dbReference type="Pfam" id="PF01494"/>
    </source>
</evidence>
<comment type="similarity">
    <text evidence="2">Belongs to the paxM FAD-dependent monooxygenase family.</text>
</comment>
<keyword evidence="3" id="KW-0285">Flavoprotein</keyword>
<dbReference type="Proteomes" id="UP000305883">
    <property type="component" value="Unassembled WGS sequence"/>
</dbReference>
<evidence type="ECO:0000256" key="1">
    <source>
        <dbReference type="ARBA" id="ARBA00001974"/>
    </source>
</evidence>
<dbReference type="EMBL" id="MWPZ01000007">
    <property type="protein sequence ID" value="TIC93700.1"/>
    <property type="molecule type" value="Genomic_DNA"/>
</dbReference>
<evidence type="ECO:0000313" key="9">
    <source>
        <dbReference type="Proteomes" id="UP000305883"/>
    </source>
</evidence>
<dbReference type="InterPro" id="IPR002938">
    <property type="entry name" value="FAD-bd"/>
</dbReference>
<dbReference type="SUPFAM" id="SSF54373">
    <property type="entry name" value="FAD-linked reductases, C-terminal domain"/>
    <property type="match status" value="1"/>
</dbReference>
<proteinExistence type="inferred from homology"/>
<accession>A0A4T0VMS8</accession>
<keyword evidence="4" id="KW-0274">FAD</keyword>
<dbReference type="PRINTS" id="PR00420">
    <property type="entry name" value="RNGMNOXGNASE"/>
</dbReference>
<keyword evidence="6" id="KW-0812">Transmembrane</keyword>
<reference evidence="8 9" key="1">
    <citation type="journal article" date="2019" name="Genome Biol. Evol.">
        <title>Genomic Plasticity Mediated by Transposable Elements in the Plant Pathogenic Fungus Colletotrichum higginsianum.</title>
        <authorList>
            <person name="Tsushima A."/>
            <person name="Gan P."/>
            <person name="Kumakura N."/>
            <person name="Narusaka M."/>
            <person name="Takano Y."/>
            <person name="Narusaka Y."/>
            <person name="Shirasu K."/>
        </authorList>
    </citation>
    <scope>NUCLEOTIDE SEQUENCE [LARGE SCALE GENOMIC DNA]</scope>
    <source>
        <strain evidence="8 9">MAFF305635-RFP</strain>
    </source>
</reference>
<keyword evidence="5" id="KW-0560">Oxidoreductase</keyword>
<comment type="caution">
    <text evidence="8">The sequence shown here is derived from an EMBL/GenBank/DDBJ whole genome shotgun (WGS) entry which is preliminary data.</text>
</comment>
<dbReference type="GO" id="GO:0071949">
    <property type="term" value="F:FAD binding"/>
    <property type="evidence" value="ECO:0007669"/>
    <property type="project" value="InterPro"/>
</dbReference>
<keyword evidence="6" id="KW-0472">Membrane</keyword>
<evidence type="ECO:0000256" key="4">
    <source>
        <dbReference type="ARBA" id="ARBA00022827"/>
    </source>
</evidence>
<comment type="cofactor">
    <cofactor evidence="1">
        <name>FAD</name>
        <dbReference type="ChEBI" id="CHEBI:57692"/>
    </cofactor>
</comment>
<dbReference type="InterPro" id="IPR036188">
    <property type="entry name" value="FAD/NAD-bd_sf"/>
</dbReference>
<gene>
    <name evidence="8" type="ORF">CH35J_009872</name>
</gene>
<evidence type="ECO:0000256" key="2">
    <source>
        <dbReference type="ARBA" id="ARBA00007992"/>
    </source>
</evidence>
<organism evidence="8 9">
    <name type="scientific">Colletotrichum higginsianum</name>
    <dbReference type="NCBI Taxonomy" id="80884"/>
    <lineage>
        <taxon>Eukaryota</taxon>
        <taxon>Fungi</taxon>
        <taxon>Dikarya</taxon>
        <taxon>Ascomycota</taxon>
        <taxon>Pezizomycotina</taxon>
        <taxon>Sordariomycetes</taxon>
        <taxon>Hypocreomycetidae</taxon>
        <taxon>Glomerellales</taxon>
        <taxon>Glomerellaceae</taxon>
        <taxon>Colletotrichum</taxon>
        <taxon>Colletotrichum destructivum species complex</taxon>
    </lineage>
</organism>
<dbReference type="FunFam" id="3.50.50.60:FF:000153">
    <property type="entry name" value="Salicylate hydroxylase, putative"/>
    <property type="match status" value="1"/>
</dbReference>
<evidence type="ECO:0000256" key="6">
    <source>
        <dbReference type="SAM" id="Phobius"/>
    </source>
</evidence>
<dbReference type="GO" id="GO:0044550">
    <property type="term" value="P:secondary metabolite biosynthetic process"/>
    <property type="evidence" value="ECO:0007669"/>
    <property type="project" value="UniProtKB-ARBA"/>
</dbReference>
<dbReference type="OrthoDB" id="417877at2759"/>